<accession>A0AAD4FQD8</accession>
<reference evidence="1" key="1">
    <citation type="journal article" date="2012" name="J. Bacteriol.">
        <title>Genome sequences of type strains of seven species of the marine bacterium Pseudoalteromonas.</title>
        <authorList>
            <person name="Xie B.B."/>
            <person name="Shu Y.L."/>
            <person name="Qin Q.L."/>
            <person name="Rong J.C."/>
            <person name="Zhang X.Y."/>
            <person name="Chen X.L."/>
            <person name="Shi M."/>
            <person name="He H.L."/>
            <person name="Zhou B.C."/>
            <person name="Zhang Y.Z."/>
        </authorList>
    </citation>
    <scope>NUCLEOTIDE SEQUENCE</scope>
    <source>
        <strain evidence="1">DSM 8771</strain>
    </source>
</reference>
<reference evidence="1" key="2">
    <citation type="submission" date="2015-03" db="EMBL/GenBank/DDBJ databases">
        <title>Genome sequence of Pseudoalteromonas citrea.</title>
        <authorList>
            <person name="Xie B.-B."/>
            <person name="Rong J.-C."/>
            <person name="Qin Q.-L."/>
            <person name="Zhang Y.-Z."/>
        </authorList>
    </citation>
    <scope>NUCLEOTIDE SEQUENCE</scope>
    <source>
        <strain evidence="1">DSM 8771</strain>
    </source>
</reference>
<protein>
    <submittedName>
        <fullName evidence="1">Uncharacterized protein</fullName>
    </submittedName>
</protein>
<dbReference type="Proteomes" id="UP000016487">
    <property type="component" value="Unassembled WGS sequence"/>
</dbReference>
<proteinExistence type="predicted"/>
<name>A0AAD4FQD8_9GAMM</name>
<gene>
    <name evidence="1" type="ORF">PCIT_b1161</name>
</gene>
<dbReference type="AlphaFoldDB" id="A0AAD4FQD8"/>
<dbReference type="EMBL" id="AHBZ03000027">
    <property type="protein sequence ID" value="KAF7765030.1"/>
    <property type="molecule type" value="Genomic_DNA"/>
</dbReference>
<evidence type="ECO:0000313" key="2">
    <source>
        <dbReference type="Proteomes" id="UP000016487"/>
    </source>
</evidence>
<evidence type="ECO:0000313" key="1">
    <source>
        <dbReference type="EMBL" id="KAF7765030.1"/>
    </source>
</evidence>
<organism evidence="1 2">
    <name type="scientific">Pseudoalteromonas citrea</name>
    <dbReference type="NCBI Taxonomy" id="43655"/>
    <lineage>
        <taxon>Bacteria</taxon>
        <taxon>Pseudomonadati</taxon>
        <taxon>Pseudomonadota</taxon>
        <taxon>Gammaproteobacteria</taxon>
        <taxon>Alteromonadales</taxon>
        <taxon>Pseudoalteromonadaceae</taxon>
        <taxon>Pseudoalteromonas</taxon>
    </lineage>
</organism>
<comment type="caution">
    <text evidence="1">The sequence shown here is derived from an EMBL/GenBank/DDBJ whole genome shotgun (WGS) entry which is preliminary data.</text>
</comment>
<dbReference type="RefSeq" id="WP_010366578.1">
    <property type="nucleotide sequence ID" value="NZ_AHBZ03000027.1"/>
</dbReference>
<sequence>MYVHVDKSKRNVLSPSMHFSNKKQNTERKTMQRMEGLAGLFGLDHWVPIGAPNPTRADFQNLLHGGRIDADQLMAVIPAGLQNTFDIGPRAQRGFRFEWGDWHVHGHEADAGAQAGHVGGAGWVVRIRNGNQWLLSEPLVSVHPVDHVNYFAPRNWAPANGPFAREHSHIPLVFG</sequence>